<protein>
    <submittedName>
        <fullName evidence="2">AcrR family transcriptional regulator</fullName>
    </submittedName>
</protein>
<dbReference type="Proteomes" id="UP000542742">
    <property type="component" value="Unassembled WGS sequence"/>
</dbReference>
<dbReference type="InterPro" id="IPR041485">
    <property type="entry name" value="TetR_C_36"/>
</dbReference>
<reference evidence="2 3" key="1">
    <citation type="submission" date="2020-08" db="EMBL/GenBank/DDBJ databases">
        <title>Sequencing the genomes of 1000 actinobacteria strains.</title>
        <authorList>
            <person name="Klenk H.-P."/>
        </authorList>
    </citation>
    <scope>NUCLEOTIDE SEQUENCE [LARGE SCALE GENOMIC DNA]</scope>
    <source>
        <strain evidence="2 3">DSM 45518</strain>
    </source>
</reference>
<dbReference type="RefSeq" id="WP_184955893.1">
    <property type="nucleotide sequence ID" value="NZ_BOMC01000025.1"/>
</dbReference>
<dbReference type="AlphaFoldDB" id="A0A7W7D0A2"/>
<evidence type="ECO:0000313" key="2">
    <source>
        <dbReference type="EMBL" id="MBB4697831.1"/>
    </source>
</evidence>
<comment type="caution">
    <text evidence="2">The sequence shown here is derived from an EMBL/GenBank/DDBJ whole genome shotgun (WGS) entry which is preliminary data.</text>
</comment>
<name>A0A7W7D0A2_9ACTN</name>
<dbReference type="SUPFAM" id="SSF46689">
    <property type="entry name" value="Homeodomain-like"/>
    <property type="match status" value="1"/>
</dbReference>
<accession>A0A7W7D0A2</accession>
<gene>
    <name evidence="2" type="ORF">BKA14_007979</name>
</gene>
<evidence type="ECO:0000313" key="3">
    <source>
        <dbReference type="Proteomes" id="UP000542742"/>
    </source>
</evidence>
<dbReference type="InterPro" id="IPR009057">
    <property type="entry name" value="Homeodomain-like_sf"/>
</dbReference>
<dbReference type="Gene3D" id="1.10.357.10">
    <property type="entry name" value="Tetracycline Repressor, domain 2"/>
    <property type="match status" value="1"/>
</dbReference>
<organism evidence="2 3">
    <name type="scientific">Paractinoplanes abujensis</name>
    <dbReference type="NCBI Taxonomy" id="882441"/>
    <lineage>
        <taxon>Bacteria</taxon>
        <taxon>Bacillati</taxon>
        <taxon>Actinomycetota</taxon>
        <taxon>Actinomycetes</taxon>
        <taxon>Micromonosporales</taxon>
        <taxon>Micromonosporaceae</taxon>
        <taxon>Paractinoplanes</taxon>
    </lineage>
</organism>
<dbReference type="EMBL" id="JACHMF010000001">
    <property type="protein sequence ID" value="MBB4697831.1"/>
    <property type="molecule type" value="Genomic_DNA"/>
</dbReference>
<keyword evidence="3" id="KW-1185">Reference proteome</keyword>
<proteinExistence type="predicted"/>
<feature type="domain" description="QsdR TetR regulatory C-terminal" evidence="1">
    <location>
        <begin position="80"/>
        <end position="188"/>
    </location>
</feature>
<evidence type="ECO:0000259" key="1">
    <source>
        <dbReference type="Pfam" id="PF18598"/>
    </source>
</evidence>
<sequence length="192" mass="21157">MVDEKTASRRVVSHDQVVRAGIDHFLTRSSLDMEALAAEMAVSRATLYRVAGSHDALLEDVLAVLTERMFAEARQARTRTGFDGVVEVSRHFGEQLRSPILGRFLRQEPEAAARILFTPAGGVHESAVAAQAEVFRETGVAAQWPAGTDTGRLAYLYVRMVGTFLYSEFFTGRRADFDELVPSLRALLEPAS</sequence>
<dbReference type="Pfam" id="PF18598">
    <property type="entry name" value="TetR_C_36"/>
    <property type="match status" value="1"/>
</dbReference>